<evidence type="ECO:0000256" key="5">
    <source>
        <dbReference type="ARBA" id="ARBA00023239"/>
    </source>
</evidence>
<reference evidence="7" key="1">
    <citation type="submission" date="2022-06" db="EMBL/GenBank/DDBJ databases">
        <title>Sneathiella actinostolidae sp. nov., isolated from a sea anemonein the Western Pacific Ocean.</title>
        <authorList>
            <person name="Wei M.J."/>
        </authorList>
    </citation>
    <scope>NUCLEOTIDE SEQUENCE</scope>
    <source>
        <strain evidence="7">PHK-P5</strain>
    </source>
</reference>
<keyword evidence="4" id="KW-0408">Iron</keyword>
<evidence type="ECO:0000256" key="4">
    <source>
        <dbReference type="ARBA" id="ARBA00023004"/>
    </source>
</evidence>
<gene>
    <name evidence="7" type="ORF">NBZ79_14860</name>
</gene>
<evidence type="ECO:0000313" key="8">
    <source>
        <dbReference type="Proteomes" id="UP001056291"/>
    </source>
</evidence>
<evidence type="ECO:0000256" key="2">
    <source>
        <dbReference type="ARBA" id="ARBA00022617"/>
    </source>
</evidence>
<dbReference type="Proteomes" id="UP001056291">
    <property type="component" value="Chromosome"/>
</dbReference>
<keyword evidence="8" id="KW-1185">Reference proteome</keyword>
<keyword evidence="3" id="KW-0479">Metal-binding</keyword>
<protein>
    <submittedName>
        <fullName evidence="7">Phenylacetaldoxime dehydratase family protein</fullName>
    </submittedName>
</protein>
<keyword evidence="5" id="KW-0456">Lyase</keyword>
<evidence type="ECO:0000313" key="7">
    <source>
        <dbReference type="EMBL" id="USG60450.1"/>
    </source>
</evidence>
<name>A0ABY4VZZ1_9PROT</name>
<evidence type="ECO:0000256" key="1">
    <source>
        <dbReference type="ARBA" id="ARBA00001970"/>
    </source>
</evidence>
<proteinExistence type="inferred from homology"/>
<dbReference type="EMBL" id="CP098747">
    <property type="protein sequence ID" value="USG60450.1"/>
    <property type="molecule type" value="Genomic_DNA"/>
</dbReference>
<keyword evidence="2" id="KW-0349">Heme</keyword>
<dbReference type="Pfam" id="PF13816">
    <property type="entry name" value="Dehydratase_hem"/>
    <property type="match status" value="1"/>
</dbReference>
<accession>A0ABY4VZZ1</accession>
<organism evidence="7 8">
    <name type="scientific">Sneathiella marina</name>
    <dbReference type="NCBI Taxonomy" id="2950108"/>
    <lineage>
        <taxon>Bacteria</taxon>
        <taxon>Pseudomonadati</taxon>
        <taxon>Pseudomonadota</taxon>
        <taxon>Alphaproteobacteria</taxon>
        <taxon>Sneathiellales</taxon>
        <taxon>Sneathiellaceae</taxon>
        <taxon>Sneathiella</taxon>
    </lineage>
</organism>
<dbReference type="InterPro" id="IPR025702">
    <property type="entry name" value="OXD"/>
</dbReference>
<comment type="similarity">
    <text evidence="6">Belongs to the heme-containing dehydratase family.</text>
</comment>
<evidence type="ECO:0000256" key="6">
    <source>
        <dbReference type="ARBA" id="ARBA00034312"/>
    </source>
</evidence>
<dbReference type="RefSeq" id="WP_251933331.1">
    <property type="nucleotide sequence ID" value="NZ_CP098747.1"/>
</dbReference>
<evidence type="ECO:0000256" key="3">
    <source>
        <dbReference type="ARBA" id="ARBA00022723"/>
    </source>
</evidence>
<sequence>MPKNLEPSIPEHLRVKRTRPLNAADDFVPTHPNYSARFDPRVKTLPMAYFGVQYKKEGDVAAIKAIENLKTGFTSENGPSFWDLADYADEAGYLNSIIVGYWDSRDKFNKWEKGLPSDWWHSGAKLEGELGFFREVYTPGIVDTETTFSHQHPEGYSKIADHMSGDTDTHEYWGSARDRIPRAQTDALAPQGYPQADLGKDGQTLGCYITVEPQENMCLLRSGQDWSETKEEEREFYLKKVKPALDQGMKEIRDIGNSFGCFFNRYMDLHSDDGPTEKSYSLSAWHALSDLEVWVKTKTHLAIFNAGIKHYEKAGADAKLHLYHEMSVVRAKDQSFAYFNCHAKTGLLNAISYRGSKLKKSKL</sequence>
<comment type="cofactor">
    <cofactor evidence="1">
        <name>heme b</name>
        <dbReference type="ChEBI" id="CHEBI:60344"/>
    </cofactor>
</comment>